<feature type="coiled-coil region" evidence="1">
    <location>
        <begin position="295"/>
        <end position="322"/>
    </location>
</feature>
<dbReference type="AlphaFoldDB" id="A0A523ZH59"/>
<name>A0A523ZH59_UNCAE</name>
<evidence type="ECO:0000313" key="3">
    <source>
        <dbReference type="Proteomes" id="UP000316674"/>
    </source>
</evidence>
<sequence>MLEEKKASRWGRWLVLVVLLLVLIYVIADGWVMNKLEPHTVVAVYEPGGIRALVNKSDKSIRRWKWPRIPGTSIGVKEEPIKDEVKTVTSRFALYTSEEVTGKEEDKEYAQAYVVDMEIEVKDWQKFLTEIDLEKINEERKKAGPFVTLVKDRFEVIAGFIEDVIKKGEATDRLGKPLRSEEGYPAMNLVARINYAYSQLANRRNFLIALLDRYQLETGQEITEYLEEEIPWYWFAGPDTYEFLVQQYKEIQESIFSPYLENIAPEVAQQRLIFGEDRLELYQKAYQAYGYEKFLMERERNIEEFEKRRSDYASEEEEAEKVARSFKKFLEWQENELRFVTDGEQLRTLYNSFLGKLESNLTFILRESELGFVKEKIEEAKEKFAGTPLEEAEREKAKEIEEGVKHLIIKEREKEFYQISDEELSQLLSVYLVENNLQEISASVLDYVLLLLREDYFAVLSDEVEKAGK</sequence>
<accession>A0A523ZH59</accession>
<keyword evidence="1" id="KW-0175">Coiled coil</keyword>
<protein>
    <submittedName>
        <fullName evidence="2">Uncharacterized protein</fullName>
    </submittedName>
</protein>
<gene>
    <name evidence="2" type="ORF">E3I16_01665</name>
</gene>
<evidence type="ECO:0000313" key="2">
    <source>
        <dbReference type="EMBL" id="TEU02880.1"/>
    </source>
</evidence>
<comment type="caution">
    <text evidence="2">The sequence shown here is derived from an EMBL/GenBank/DDBJ whole genome shotgun (WGS) entry which is preliminary data.</text>
</comment>
<organism evidence="2 3">
    <name type="scientific">Aerophobetes bacterium</name>
    <dbReference type="NCBI Taxonomy" id="2030807"/>
    <lineage>
        <taxon>Bacteria</taxon>
        <taxon>Candidatus Aerophobota</taxon>
    </lineage>
</organism>
<evidence type="ECO:0000256" key="1">
    <source>
        <dbReference type="SAM" id="Coils"/>
    </source>
</evidence>
<dbReference type="Proteomes" id="UP000316674">
    <property type="component" value="Unassembled WGS sequence"/>
</dbReference>
<reference evidence="2 3" key="1">
    <citation type="submission" date="2019-03" db="EMBL/GenBank/DDBJ databases">
        <title>Metabolic potential of uncultured bacteria and archaea associated with petroleum seepage in deep-sea sediments.</title>
        <authorList>
            <person name="Dong X."/>
            <person name="Hubert C."/>
        </authorList>
    </citation>
    <scope>NUCLEOTIDE SEQUENCE [LARGE SCALE GENOMIC DNA]</scope>
    <source>
        <strain evidence="2">E26_bin6</strain>
    </source>
</reference>
<dbReference type="EMBL" id="SOHY01000103">
    <property type="protein sequence ID" value="TEU02880.1"/>
    <property type="molecule type" value="Genomic_DNA"/>
</dbReference>
<feature type="non-terminal residue" evidence="2">
    <location>
        <position position="469"/>
    </location>
</feature>
<proteinExistence type="predicted"/>